<protein>
    <submittedName>
        <fullName evidence="2">Uncharacterized protein</fullName>
    </submittedName>
</protein>
<keyword evidence="3" id="KW-1185">Reference proteome</keyword>
<evidence type="ECO:0000256" key="1">
    <source>
        <dbReference type="SAM" id="MobiDB-lite"/>
    </source>
</evidence>
<reference evidence="2 3" key="1">
    <citation type="submission" date="2022-08" db="EMBL/GenBank/DDBJ databases">
        <authorList>
            <person name="Li F."/>
        </authorList>
    </citation>
    <scope>NUCLEOTIDE SEQUENCE [LARGE SCALE GENOMIC DNA]</scope>
    <source>
        <strain evidence="2 3">10F1B-8-1</strain>
    </source>
</reference>
<dbReference type="EMBL" id="JANTHX010000007">
    <property type="protein sequence ID" value="MCS0499878.1"/>
    <property type="molecule type" value="Genomic_DNA"/>
</dbReference>
<accession>A0ABT1ZGP0</accession>
<organism evidence="2 3">
    <name type="scientific">Protaetiibacter mangrovi</name>
    <dbReference type="NCBI Taxonomy" id="2970926"/>
    <lineage>
        <taxon>Bacteria</taxon>
        <taxon>Bacillati</taxon>
        <taxon>Actinomycetota</taxon>
        <taxon>Actinomycetes</taxon>
        <taxon>Micrococcales</taxon>
        <taxon>Microbacteriaceae</taxon>
        <taxon>Protaetiibacter</taxon>
    </lineage>
</organism>
<gene>
    <name evidence="2" type="ORF">NUH29_09985</name>
</gene>
<name>A0ABT1ZGP0_9MICO</name>
<dbReference type="RefSeq" id="WP_258798960.1">
    <property type="nucleotide sequence ID" value="NZ_JANTHX010000007.1"/>
</dbReference>
<sequence>MGKALSRGDTSGRSYRVADLLASSRSGGGSSASGDGREGRTQPAFTRQAARGALVLAAVEAVEAGDDAELAELGIDLSQLDGLSGMALYLELSALILGPSSHPDDQAVAEAVLATLASGQTGSTLAARIGQFVSALAWQLAKVQLSARKDIRARADGAVKAFETKVKNWIRARVNQVADVLTSKSPQNVADYASGLAARACKEFVEGTS</sequence>
<proteinExistence type="predicted"/>
<evidence type="ECO:0000313" key="2">
    <source>
        <dbReference type="EMBL" id="MCS0499878.1"/>
    </source>
</evidence>
<comment type="caution">
    <text evidence="2">The sequence shown here is derived from an EMBL/GenBank/DDBJ whole genome shotgun (WGS) entry which is preliminary data.</text>
</comment>
<evidence type="ECO:0000313" key="3">
    <source>
        <dbReference type="Proteomes" id="UP001205337"/>
    </source>
</evidence>
<feature type="region of interest" description="Disordered" evidence="1">
    <location>
        <begin position="20"/>
        <end position="43"/>
    </location>
</feature>
<dbReference type="Proteomes" id="UP001205337">
    <property type="component" value="Unassembled WGS sequence"/>
</dbReference>